<evidence type="ECO:0000313" key="3">
    <source>
        <dbReference type="Proteomes" id="UP000265768"/>
    </source>
</evidence>
<proteinExistence type="predicted"/>
<dbReference type="EMBL" id="QZEY01000018">
    <property type="protein sequence ID" value="RJL23636.1"/>
    <property type="molecule type" value="Genomic_DNA"/>
</dbReference>
<keyword evidence="3" id="KW-1185">Reference proteome</keyword>
<accession>A0A3A4A4F1</accession>
<gene>
    <name evidence="2" type="ORF">D5H75_32580</name>
</gene>
<organism evidence="2 3">
    <name type="scientific">Bailinhaonella thermotolerans</name>
    <dbReference type="NCBI Taxonomy" id="1070861"/>
    <lineage>
        <taxon>Bacteria</taxon>
        <taxon>Bacillati</taxon>
        <taxon>Actinomycetota</taxon>
        <taxon>Actinomycetes</taxon>
        <taxon>Streptosporangiales</taxon>
        <taxon>Streptosporangiaceae</taxon>
        <taxon>Bailinhaonella</taxon>
    </lineage>
</organism>
<feature type="compositionally biased region" description="Low complexity" evidence="1">
    <location>
        <begin position="1"/>
        <end position="30"/>
    </location>
</feature>
<evidence type="ECO:0000256" key="1">
    <source>
        <dbReference type="SAM" id="MobiDB-lite"/>
    </source>
</evidence>
<feature type="region of interest" description="Disordered" evidence="1">
    <location>
        <begin position="1"/>
        <end position="46"/>
    </location>
</feature>
<evidence type="ECO:0000313" key="2">
    <source>
        <dbReference type="EMBL" id="RJL23636.1"/>
    </source>
</evidence>
<dbReference type="AlphaFoldDB" id="A0A3A4A4F1"/>
<reference evidence="2 3" key="1">
    <citation type="submission" date="2018-09" db="EMBL/GenBank/DDBJ databases">
        <title>YIM 75507 draft genome.</title>
        <authorList>
            <person name="Tang S."/>
            <person name="Feng Y."/>
        </authorList>
    </citation>
    <scope>NUCLEOTIDE SEQUENCE [LARGE SCALE GENOMIC DNA]</scope>
    <source>
        <strain evidence="2 3">YIM 75507</strain>
    </source>
</reference>
<comment type="caution">
    <text evidence="2">The sequence shown here is derived from an EMBL/GenBank/DDBJ whole genome shotgun (WGS) entry which is preliminary data.</text>
</comment>
<sequence length="204" mass="21795">MAASPTTSASPTPTAVATAAPAETPGPESSLPSVPPASADDASTWHGISMRLPEGWKLRGVNATNAEVLPPGRDKSGGPALNIKQLLEPYERTDWPAKRLNEKDGWVPGDPAHCMAPGSTDSDLADVAGSKLVSKSSTRRIGGPRLDYREWEVPCKNGKRFTVKVWLAAPEKVVFYTLAADPKHSTAYDEIVGSADLSRQRQPR</sequence>
<dbReference type="Proteomes" id="UP000265768">
    <property type="component" value="Unassembled WGS sequence"/>
</dbReference>
<protein>
    <submittedName>
        <fullName evidence="2">Uncharacterized protein</fullName>
    </submittedName>
</protein>
<name>A0A3A4A4F1_9ACTN</name>